<dbReference type="PANTHER" id="PTHR33908:SF11">
    <property type="entry name" value="MEMBRANE PROTEIN"/>
    <property type="match status" value="1"/>
</dbReference>
<feature type="transmembrane region" description="Helical" evidence="8">
    <location>
        <begin position="110"/>
        <end position="130"/>
    </location>
</feature>
<dbReference type="InterPro" id="IPR038731">
    <property type="entry name" value="RgtA/B/C-like"/>
</dbReference>
<keyword evidence="2" id="KW-1003">Cell membrane</keyword>
<organism evidence="10 11">
    <name type="scientific">Massilia haematophila</name>
    <dbReference type="NCBI Taxonomy" id="457923"/>
    <lineage>
        <taxon>Bacteria</taxon>
        <taxon>Pseudomonadati</taxon>
        <taxon>Pseudomonadota</taxon>
        <taxon>Betaproteobacteria</taxon>
        <taxon>Burkholderiales</taxon>
        <taxon>Oxalobacteraceae</taxon>
        <taxon>Telluria group</taxon>
        <taxon>Massilia</taxon>
    </lineage>
</organism>
<evidence type="ECO:0000256" key="3">
    <source>
        <dbReference type="ARBA" id="ARBA00022676"/>
    </source>
</evidence>
<dbReference type="EC" id="2.4.-.-" evidence="10"/>
<evidence type="ECO:0000256" key="4">
    <source>
        <dbReference type="ARBA" id="ARBA00022679"/>
    </source>
</evidence>
<keyword evidence="3 10" id="KW-0328">Glycosyltransferase</keyword>
<gene>
    <name evidence="10" type="ORF">ACFOPH_23190</name>
</gene>
<feature type="transmembrane region" description="Helical" evidence="8">
    <location>
        <begin position="21"/>
        <end position="39"/>
    </location>
</feature>
<feature type="transmembrane region" description="Helical" evidence="8">
    <location>
        <begin position="136"/>
        <end position="156"/>
    </location>
</feature>
<evidence type="ECO:0000313" key="10">
    <source>
        <dbReference type="EMBL" id="MFC3461116.1"/>
    </source>
</evidence>
<feature type="transmembrane region" description="Helical" evidence="8">
    <location>
        <begin position="208"/>
        <end position="227"/>
    </location>
</feature>
<accession>A0ABV7PU89</accession>
<comment type="caution">
    <text evidence="10">The sequence shown here is derived from an EMBL/GenBank/DDBJ whole genome shotgun (WGS) entry which is preliminary data.</text>
</comment>
<comment type="subcellular location">
    <subcellularLocation>
        <location evidence="1">Cell membrane</location>
        <topology evidence="1">Multi-pass membrane protein</topology>
    </subcellularLocation>
</comment>
<evidence type="ECO:0000256" key="1">
    <source>
        <dbReference type="ARBA" id="ARBA00004651"/>
    </source>
</evidence>
<sequence length="490" mass="54269">MLLAMQDAPVEAACEQRAGRRFLLVLAAYFLLQVLLRVTSPAVLDLDESEAVLSFQHLQPGYGNQPPLYFWLQWLTFSVFGINLLALSFQKNLLLFCTYLAMFHTARSLIGMNAAIIAAASLILFPQLGWESQRDLTHSVLATCMAALALWCYAGLLRQRNRWRHALLGLLIGLGLQSKYNFALFALGLLAASLMVREHRRAVWTRDAWLTLAVAALSLAPHGLWLFHHLDAATGATLEKMQGRGGDYASSVARGFGNLVGATLLFATPPWIVYGWIWWRHRGQARAHLDSPAARFILWFYLAAFACIAALVLSGELARIKSRWMQPVLFLLPLAFLLIFPALARRTVRRTILWAAGLCAILILAGMLGRAYLDKDTRAPFGALSAQLMLRFPQATTVVANDLTVAGNLYLHHPAWTVVLLPKVLQSRPALRGELLLIAPVGQPDNGFDRFLDAYPAGVIRQRGRLEIGTPQDRQGAIAVEYALVSLKDA</sequence>
<feature type="transmembrane region" description="Helical" evidence="8">
    <location>
        <begin position="327"/>
        <end position="345"/>
    </location>
</feature>
<keyword evidence="4 10" id="KW-0808">Transferase</keyword>
<feature type="transmembrane region" description="Helical" evidence="8">
    <location>
        <begin position="168"/>
        <end position="196"/>
    </location>
</feature>
<name>A0ABV7PU89_9BURK</name>
<evidence type="ECO:0000256" key="5">
    <source>
        <dbReference type="ARBA" id="ARBA00022692"/>
    </source>
</evidence>
<protein>
    <submittedName>
        <fullName evidence="10">ArnT family glycosyltransferase</fullName>
        <ecNumber evidence="10">2.4.-.-</ecNumber>
    </submittedName>
</protein>
<dbReference type="GO" id="GO:0016757">
    <property type="term" value="F:glycosyltransferase activity"/>
    <property type="evidence" value="ECO:0007669"/>
    <property type="project" value="UniProtKB-KW"/>
</dbReference>
<dbReference type="InterPro" id="IPR050297">
    <property type="entry name" value="LipidA_mod_glycosyltrf_83"/>
</dbReference>
<keyword evidence="7 8" id="KW-0472">Membrane</keyword>
<feature type="transmembrane region" description="Helical" evidence="8">
    <location>
        <begin position="68"/>
        <end position="89"/>
    </location>
</feature>
<evidence type="ECO:0000256" key="2">
    <source>
        <dbReference type="ARBA" id="ARBA00022475"/>
    </source>
</evidence>
<dbReference type="RefSeq" id="WP_379737460.1">
    <property type="nucleotide sequence ID" value="NZ_JBHRVV010000001.1"/>
</dbReference>
<feature type="transmembrane region" description="Helical" evidence="8">
    <location>
        <begin position="248"/>
        <end position="276"/>
    </location>
</feature>
<reference evidence="11" key="1">
    <citation type="journal article" date="2019" name="Int. J. Syst. Evol. Microbiol.">
        <title>The Global Catalogue of Microorganisms (GCM) 10K type strain sequencing project: providing services to taxonomists for standard genome sequencing and annotation.</title>
        <authorList>
            <consortium name="The Broad Institute Genomics Platform"/>
            <consortium name="The Broad Institute Genome Sequencing Center for Infectious Disease"/>
            <person name="Wu L."/>
            <person name="Ma J."/>
        </authorList>
    </citation>
    <scope>NUCLEOTIDE SEQUENCE [LARGE SCALE GENOMIC DNA]</scope>
    <source>
        <strain evidence="11">CCM 7480</strain>
    </source>
</reference>
<dbReference type="PANTHER" id="PTHR33908">
    <property type="entry name" value="MANNOSYLTRANSFERASE YKCB-RELATED"/>
    <property type="match status" value="1"/>
</dbReference>
<evidence type="ECO:0000259" key="9">
    <source>
        <dbReference type="Pfam" id="PF13231"/>
    </source>
</evidence>
<feature type="domain" description="Glycosyltransferase RgtA/B/C/D-like" evidence="9">
    <location>
        <begin position="65"/>
        <end position="225"/>
    </location>
</feature>
<feature type="transmembrane region" description="Helical" evidence="8">
    <location>
        <begin position="351"/>
        <end position="373"/>
    </location>
</feature>
<dbReference type="EMBL" id="JBHRVV010000001">
    <property type="protein sequence ID" value="MFC3461116.1"/>
    <property type="molecule type" value="Genomic_DNA"/>
</dbReference>
<keyword evidence="11" id="KW-1185">Reference proteome</keyword>
<evidence type="ECO:0000313" key="11">
    <source>
        <dbReference type="Proteomes" id="UP001595665"/>
    </source>
</evidence>
<dbReference type="Proteomes" id="UP001595665">
    <property type="component" value="Unassembled WGS sequence"/>
</dbReference>
<dbReference type="Pfam" id="PF13231">
    <property type="entry name" value="PMT_2"/>
    <property type="match status" value="1"/>
</dbReference>
<feature type="transmembrane region" description="Helical" evidence="8">
    <location>
        <begin position="296"/>
        <end position="315"/>
    </location>
</feature>
<proteinExistence type="predicted"/>
<evidence type="ECO:0000256" key="7">
    <source>
        <dbReference type="ARBA" id="ARBA00023136"/>
    </source>
</evidence>
<keyword evidence="6 8" id="KW-1133">Transmembrane helix</keyword>
<evidence type="ECO:0000256" key="8">
    <source>
        <dbReference type="SAM" id="Phobius"/>
    </source>
</evidence>
<evidence type="ECO:0000256" key="6">
    <source>
        <dbReference type="ARBA" id="ARBA00022989"/>
    </source>
</evidence>
<keyword evidence="5 8" id="KW-0812">Transmembrane</keyword>